<dbReference type="InterPro" id="IPR051459">
    <property type="entry name" value="Cytochrome_c-type_DH"/>
</dbReference>
<dbReference type="Proteomes" id="UP000037178">
    <property type="component" value="Unassembled WGS sequence"/>
</dbReference>
<accession>A0A0J9GUW6</accession>
<evidence type="ECO:0000256" key="2">
    <source>
        <dbReference type="ARBA" id="ARBA00022723"/>
    </source>
</evidence>
<reference evidence="6 7" key="1">
    <citation type="submission" date="2015-06" db="EMBL/GenBank/DDBJ databases">
        <title>Draft genome sequence of an Alphaproteobacteria species associated to the Mediterranean sponge Oscarella lobularis.</title>
        <authorList>
            <person name="Jourda C."/>
            <person name="Santini S."/>
            <person name="Claverie J.-M."/>
        </authorList>
    </citation>
    <scope>NUCLEOTIDE SEQUENCE [LARGE SCALE GENOMIC DNA]</scope>
    <source>
        <strain evidence="6">IGS</strain>
    </source>
</reference>
<evidence type="ECO:0000313" key="7">
    <source>
        <dbReference type="Proteomes" id="UP000037178"/>
    </source>
</evidence>
<keyword evidence="1 4" id="KW-0349">Heme</keyword>
<protein>
    <submittedName>
        <fullName evidence="6">Putative diheme cytochrome c-553</fullName>
    </submittedName>
</protein>
<evidence type="ECO:0000256" key="3">
    <source>
        <dbReference type="ARBA" id="ARBA00023004"/>
    </source>
</evidence>
<dbReference type="PATRIC" id="fig|1675527.3.peg.2450"/>
<dbReference type="PANTHER" id="PTHR35008">
    <property type="entry name" value="BLL4482 PROTEIN-RELATED"/>
    <property type="match status" value="1"/>
</dbReference>
<dbReference type="OrthoDB" id="9811281at2"/>
<evidence type="ECO:0000259" key="5">
    <source>
        <dbReference type="PROSITE" id="PS51007"/>
    </source>
</evidence>
<keyword evidence="7" id="KW-1185">Reference proteome</keyword>
<proteinExistence type="predicted"/>
<organism evidence="6 7">
    <name type="scientific">Candidatus Rhodobacter oscarellae</name>
    <dbReference type="NCBI Taxonomy" id="1675527"/>
    <lineage>
        <taxon>Bacteria</taxon>
        <taxon>Pseudomonadati</taxon>
        <taxon>Pseudomonadota</taxon>
        <taxon>Alphaproteobacteria</taxon>
        <taxon>Rhodobacterales</taxon>
        <taxon>Rhodobacter group</taxon>
        <taxon>Rhodobacter</taxon>
    </lineage>
</organism>
<dbReference type="InterPro" id="IPR036909">
    <property type="entry name" value="Cyt_c-like_dom_sf"/>
</dbReference>
<keyword evidence="3 4" id="KW-0408">Iron</keyword>
<dbReference type="EMBL" id="LFTY01000002">
    <property type="protein sequence ID" value="KMW57373.1"/>
    <property type="molecule type" value="Genomic_DNA"/>
</dbReference>
<feature type="domain" description="Cytochrome c" evidence="5">
    <location>
        <begin position="39"/>
        <end position="294"/>
    </location>
</feature>
<dbReference type="GO" id="GO:0009055">
    <property type="term" value="F:electron transfer activity"/>
    <property type="evidence" value="ECO:0007669"/>
    <property type="project" value="InterPro"/>
</dbReference>
<dbReference type="PANTHER" id="PTHR35008:SF8">
    <property type="entry name" value="ALCOHOL DEHYDROGENASE CYTOCHROME C SUBUNIT"/>
    <property type="match status" value="1"/>
</dbReference>
<dbReference type="PROSITE" id="PS51007">
    <property type="entry name" value="CYTC"/>
    <property type="match status" value="1"/>
</dbReference>
<comment type="caution">
    <text evidence="6">The sequence shown here is derived from an EMBL/GenBank/DDBJ whole genome shotgun (WGS) entry which is preliminary data.</text>
</comment>
<dbReference type="Gene3D" id="1.10.760.10">
    <property type="entry name" value="Cytochrome c-like domain"/>
    <property type="match status" value="2"/>
</dbReference>
<dbReference type="AlphaFoldDB" id="A0A0J9GUW6"/>
<evidence type="ECO:0000256" key="1">
    <source>
        <dbReference type="ARBA" id="ARBA00022617"/>
    </source>
</evidence>
<gene>
    <name evidence="6" type="ORF">AIOL_002336</name>
</gene>
<evidence type="ECO:0000313" key="6">
    <source>
        <dbReference type="EMBL" id="KMW57373.1"/>
    </source>
</evidence>
<dbReference type="STRING" id="1675527.AIOL_002336"/>
<evidence type="ECO:0000256" key="4">
    <source>
        <dbReference type="PROSITE-ProRule" id="PRU00433"/>
    </source>
</evidence>
<keyword evidence="2 4" id="KW-0479">Metal-binding</keyword>
<dbReference type="SUPFAM" id="SSF46626">
    <property type="entry name" value="Cytochrome c"/>
    <property type="match status" value="2"/>
</dbReference>
<dbReference type="Pfam" id="PF00034">
    <property type="entry name" value="Cytochrom_C"/>
    <property type="match status" value="2"/>
</dbReference>
<dbReference type="RefSeq" id="WP_049643107.1">
    <property type="nucleotide sequence ID" value="NZ_LFTY01000002.1"/>
</dbReference>
<dbReference type="InterPro" id="IPR009056">
    <property type="entry name" value="Cyt_c-like_dom"/>
</dbReference>
<sequence length="297" mass="31296">MLKALFRWAVALALVGAAVFWWVTRPQTLPADALAGLEPDMARGEAVFYAAGCASCHAAPGAEGEAKLVLAGGRSFPSPFGTFLAPNISPDPAHGIGGWSAMDLANAMLKGVSPDGAHYFPAFPYGSYAKAELGDVVSLHAYLMTLPSSAEPSKPHEVGLPFNIRRSLGGWKFLFLNQDWVVADGLTEAETQGRYLVEALGHCGECHTARNPLGGMTLSAWLGGAPNPSGRGTIPNITPGKLSWSERDIAEYLKSGFTPDFDSAGGHMADVIENTAKLTDADRAAIAAYLKKVAPIE</sequence>
<dbReference type="GO" id="GO:0046872">
    <property type="term" value="F:metal ion binding"/>
    <property type="evidence" value="ECO:0007669"/>
    <property type="project" value="UniProtKB-KW"/>
</dbReference>
<dbReference type="GO" id="GO:0020037">
    <property type="term" value="F:heme binding"/>
    <property type="evidence" value="ECO:0007669"/>
    <property type="project" value="InterPro"/>
</dbReference>
<name>A0A0J9GUW6_9RHOB</name>